<dbReference type="OrthoDB" id="5954308at2759"/>
<keyword evidence="1" id="KW-0812">Transmembrane</keyword>
<accession>A0A8H7RWA3</accession>
<keyword evidence="1" id="KW-0472">Membrane</keyword>
<evidence type="ECO:0008006" key="4">
    <source>
        <dbReference type="Google" id="ProtNLM"/>
    </source>
</evidence>
<organism evidence="2 3">
    <name type="scientific">Circinella minor</name>
    <dbReference type="NCBI Taxonomy" id="1195481"/>
    <lineage>
        <taxon>Eukaryota</taxon>
        <taxon>Fungi</taxon>
        <taxon>Fungi incertae sedis</taxon>
        <taxon>Mucoromycota</taxon>
        <taxon>Mucoromycotina</taxon>
        <taxon>Mucoromycetes</taxon>
        <taxon>Mucorales</taxon>
        <taxon>Lichtheimiaceae</taxon>
        <taxon>Circinella</taxon>
    </lineage>
</organism>
<evidence type="ECO:0000256" key="1">
    <source>
        <dbReference type="SAM" id="Phobius"/>
    </source>
</evidence>
<dbReference type="InterPro" id="IPR013901">
    <property type="entry name" value="Anthrone_oxy"/>
</dbReference>
<dbReference type="PANTHER" id="PTHR36535">
    <property type="entry name" value="YALI0E30327P"/>
    <property type="match status" value="1"/>
</dbReference>
<keyword evidence="3" id="KW-1185">Reference proteome</keyword>
<dbReference type="Proteomes" id="UP000646827">
    <property type="component" value="Unassembled WGS sequence"/>
</dbReference>
<reference evidence="2 3" key="1">
    <citation type="submission" date="2020-12" db="EMBL/GenBank/DDBJ databases">
        <title>Metabolic potential, ecology and presence of endohyphal bacteria is reflected in genomic diversity of Mucoromycotina.</title>
        <authorList>
            <person name="Muszewska A."/>
            <person name="Okrasinska A."/>
            <person name="Steczkiewicz K."/>
            <person name="Drgas O."/>
            <person name="Orlowska M."/>
            <person name="Perlinska-Lenart U."/>
            <person name="Aleksandrzak-Piekarczyk T."/>
            <person name="Szatraj K."/>
            <person name="Zielenkiewicz U."/>
            <person name="Pilsyk S."/>
            <person name="Malc E."/>
            <person name="Mieczkowski P."/>
            <person name="Kruszewska J.S."/>
            <person name="Biernat P."/>
            <person name="Pawlowska J."/>
        </authorList>
    </citation>
    <scope>NUCLEOTIDE SEQUENCE [LARGE SCALE GENOMIC DNA]</scope>
    <source>
        <strain evidence="2 3">CBS 142.35</strain>
    </source>
</reference>
<sequence>MSVVPSFVHPVAATANGIFVGLGLSMNFVSVPTLRAVGHPVAGWATTYKYGSKIAVSCILISSAMHFYTYYLTGERRSFYCGIASFISGPYTVMIMSPTNNLLLAANANPSHDKKQVVQLIEKWNKFQYFRTIAGTVALVLTVF</sequence>
<gene>
    <name evidence="2" type="ORF">INT45_000766</name>
</gene>
<keyword evidence="1" id="KW-1133">Transmembrane helix</keyword>
<evidence type="ECO:0000313" key="2">
    <source>
        <dbReference type="EMBL" id="KAG2218224.1"/>
    </source>
</evidence>
<dbReference type="AlphaFoldDB" id="A0A8H7RWA3"/>
<dbReference type="PANTHER" id="PTHR36535:SF1">
    <property type="entry name" value="DUF1772 DOMAIN-CONTAINING PROTEIN"/>
    <property type="match status" value="1"/>
</dbReference>
<feature type="transmembrane region" description="Helical" evidence="1">
    <location>
        <begin position="50"/>
        <end position="72"/>
    </location>
</feature>
<proteinExistence type="predicted"/>
<protein>
    <recommendedName>
        <fullName evidence="4">DUF1772 domain-containing protein</fullName>
    </recommendedName>
</protein>
<evidence type="ECO:0000313" key="3">
    <source>
        <dbReference type="Proteomes" id="UP000646827"/>
    </source>
</evidence>
<comment type="caution">
    <text evidence="2">The sequence shown here is derived from an EMBL/GenBank/DDBJ whole genome shotgun (WGS) entry which is preliminary data.</text>
</comment>
<name>A0A8H7RWA3_9FUNG</name>
<dbReference type="Pfam" id="PF08592">
    <property type="entry name" value="Anthrone_oxy"/>
    <property type="match status" value="1"/>
</dbReference>
<feature type="transmembrane region" description="Helical" evidence="1">
    <location>
        <begin position="7"/>
        <end position="30"/>
    </location>
</feature>
<dbReference type="EMBL" id="JAEPRB010000244">
    <property type="protein sequence ID" value="KAG2218224.1"/>
    <property type="molecule type" value="Genomic_DNA"/>
</dbReference>
<feature type="transmembrane region" description="Helical" evidence="1">
    <location>
        <begin position="79"/>
        <end position="97"/>
    </location>
</feature>